<sequence>MYIFDNQRLKMTRLLCLSEDHQHLSSSISSHRFVSVVPNIIVQSPPIGSSVVSVGACLWKVKNKSIISVRAFHFF</sequence>
<accession>A0A9K3NXM7</accession>
<organism evidence="1 2">
    <name type="scientific">Helianthus annuus</name>
    <name type="common">Common sunflower</name>
    <dbReference type="NCBI Taxonomy" id="4232"/>
    <lineage>
        <taxon>Eukaryota</taxon>
        <taxon>Viridiplantae</taxon>
        <taxon>Streptophyta</taxon>
        <taxon>Embryophyta</taxon>
        <taxon>Tracheophyta</taxon>
        <taxon>Spermatophyta</taxon>
        <taxon>Magnoliopsida</taxon>
        <taxon>eudicotyledons</taxon>
        <taxon>Gunneridae</taxon>
        <taxon>Pentapetalae</taxon>
        <taxon>asterids</taxon>
        <taxon>campanulids</taxon>
        <taxon>Asterales</taxon>
        <taxon>Asteraceae</taxon>
        <taxon>Asteroideae</taxon>
        <taxon>Heliantheae alliance</taxon>
        <taxon>Heliantheae</taxon>
        <taxon>Helianthus</taxon>
    </lineage>
</organism>
<keyword evidence="2" id="KW-1185">Reference proteome</keyword>
<name>A0A9K3NXM7_HELAN</name>
<protein>
    <submittedName>
        <fullName evidence="1">Uncharacterized protein</fullName>
    </submittedName>
</protein>
<reference evidence="1" key="2">
    <citation type="submission" date="2020-06" db="EMBL/GenBank/DDBJ databases">
        <title>Helianthus annuus Genome sequencing and assembly Release 2.</title>
        <authorList>
            <person name="Gouzy J."/>
            <person name="Langlade N."/>
            <person name="Munos S."/>
        </authorList>
    </citation>
    <scope>NUCLEOTIDE SEQUENCE</scope>
    <source>
        <tissue evidence="1">Leaves</tissue>
    </source>
</reference>
<evidence type="ECO:0000313" key="1">
    <source>
        <dbReference type="EMBL" id="KAF5816259.1"/>
    </source>
</evidence>
<dbReference type="EMBL" id="MNCJ02000318">
    <property type="protein sequence ID" value="KAF5816259.1"/>
    <property type="molecule type" value="Genomic_DNA"/>
</dbReference>
<dbReference type="Gramene" id="mRNA:HanXRQr2_Chr03g0132371">
    <property type="protein sequence ID" value="mRNA:HanXRQr2_Chr03g0132371"/>
    <property type="gene ID" value="HanXRQr2_Chr03g0132371"/>
</dbReference>
<comment type="caution">
    <text evidence="1">The sequence shown here is derived from an EMBL/GenBank/DDBJ whole genome shotgun (WGS) entry which is preliminary data.</text>
</comment>
<dbReference type="Proteomes" id="UP000215914">
    <property type="component" value="Unassembled WGS sequence"/>
</dbReference>
<proteinExistence type="predicted"/>
<reference evidence="1" key="1">
    <citation type="journal article" date="2017" name="Nature">
        <title>The sunflower genome provides insights into oil metabolism, flowering and Asterid evolution.</title>
        <authorList>
            <person name="Badouin H."/>
            <person name="Gouzy J."/>
            <person name="Grassa C.J."/>
            <person name="Murat F."/>
            <person name="Staton S.E."/>
            <person name="Cottret L."/>
            <person name="Lelandais-Briere C."/>
            <person name="Owens G.L."/>
            <person name="Carrere S."/>
            <person name="Mayjonade B."/>
            <person name="Legrand L."/>
            <person name="Gill N."/>
            <person name="Kane N.C."/>
            <person name="Bowers J.E."/>
            <person name="Hubner S."/>
            <person name="Bellec A."/>
            <person name="Berard A."/>
            <person name="Berges H."/>
            <person name="Blanchet N."/>
            <person name="Boniface M.C."/>
            <person name="Brunel D."/>
            <person name="Catrice O."/>
            <person name="Chaidir N."/>
            <person name="Claudel C."/>
            <person name="Donnadieu C."/>
            <person name="Faraut T."/>
            <person name="Fievet G."/>
            <person name="Helmstetter N."/>
            <person name="King M."/>
            <person name="Knapp S.J."/>
            <person name="Lai Z."/>
            <person name="Le Paslier M.C."/>
            <person name="Lippi Y."/>
            <person name="Lorenzon L."/>
            <person name="Mandel J.R."/>
            <person name="Marage G."/>
            <person name="Marchand G."/>
            <person name="Marquand E."/>
            <person name="Bret-Mestries E."/>
            <person name="Morien E."/>
            <person name="Nambeesan S."/>
            <person name="Nguyen T."/>
            <person name="Pegot-Espagnet P."/>
            <person name="Pouilly N."/>
            <person name="Raftis F."/>
            <person name="Sallet E."/>
            <person name="Schiex T."/>
            <person name="Thomas J."/>
            <person name="Vandecasteele C."/>
            <person name="Vares D."/>
            <person name="Vear F."/>
            <person name="Vautrin S."/>
            <person name="Crespi M."/>
            <person name="Mangin B."/>
            <person name="Burke J.M."/>
            <person name="Salse J."/>
            <person name="Munos S."/>
            <person name="Vincourt P."/>
            <person name="Rieseberg L.H."/>
            <person name="Langlade N.B."/>
        </authorList>
    </citation>
    <scope>NUCLEOTIDE SEQUENCE</scope>
    <source>
        <tissue evidence="1">Leaves</tissue>
    </source>
</reference>
<gene>
    <name evidence="1" type="ORF">HanXRQr2_Chr03g0132371</name>
</gene>
<dbReference type="AlphaFoldDB" id="A0A9K3NXM7"/>
<evidence type="ECO:0000313" key="2">
    <source>
        <dbReference type="Proteomes" id="UP000215914"/>
    </source>
</evidence>